<keyword evidence="3" id="KW-1185">Reference proteome</keyword>
<feature type="compositionally biased region" description="Polar residues" evidence="1">
    <location>
        <begin position="202"/>
        <end position="220"/>
    </location>
</feature>
<proteinExistence type="predicted"/>
<evidence type="ECO:0000313" key="2">
    <source>
        <dbReference type="EMBL" id="KZV32057.1"/>
    </source>
</evidence>
<feature type="region of interest" description="Disordered" evidence="1">
    <location>
        <begin position="297"/>
        <end position="331"/>
    </location>
</feature>
<gene>
    <name evidence="2" type="ORF">F511_33054</name>
</gene>
<sequence length="380" mass="41504">MLPPVSNRGGGGICCFYCDSLAAGGTNCAPHCLINPASAPLERFNASAKLVPAFVFLNQRLVVQLRGVVRLDDQSRNQSLVISVFLVSGEIRQRFEERHCSCDWLCTVAATGCALQLRLVFCEELLRLDDQSRSMVNTGQRHCSLATGKSWFCEPAAGRWRKPVEARFVIQQVEPDLLGILVVIVALYKMLPRRSGRGRGQFQESGGQNEDQYSSPSHTLESSGEEEAEAPPASVERMDVVIARFQRMNPPVFNDDDLLLRLVTLLLRKSAERRWRRRCRVVDPLVRELSRLRQQQVAQQSGRQMFRPRGQQFKKKSGSGSSGSGCSSSSGSRVEFCGFCGGKNSSTQCVGVQGSCNLCGNPGSTAGRGFNPAGGAPGDG</sequence>
<feature type="region of interest" description="Disordered" evidence="1">
    <location>
        <begin position="198"/>
        <end position="234"/>
    </location>
</feature>
<organism evidence="2 3">
    <name type="scientific">Dorcoceras hygrometricum</name>
    <dbReference type="NCBI Taxonomy" id="472368"/>
    <lineage>
        <taxon>Eukaryota</taxon>
        <taxon>Viridiplantae</taxon>
        <taxon>Streptophyta</taxon>
        <taxon>Embryophyta</taxon>
        <taxon>Tracheophyta</taxon>
        <taxon>Spermatophyta</taxon>
        <taxon>Magnoliopsida</taxon>
        <taxon>eudicotyledons</taxon>
        <taxon>Gunneridae</taxon>
        <taxon>Pentapetalae</taxon>
        <taxon>asterids</taxon>
        <taxon>lamiids</taxon>
        <taxon>Lamiales</taxon>
        <taxon>Gesneriaceae</taxon>
        <taxon>Didymocarpoideae</taxon>
        <taxon>Trichosporeae</taxon>
        <taxon>Loxocarpinae</taxon>
        <taxon>Dorcoceras</taxon>
    </lineage>
</organism>
<accession>A0A2Z7BDE9</accession>
<dbReference type="EMBL" id="KV006951">
    <property type="protein sequence ID" value="KZV32057.1"/>
    <property type="molecule type" value="Genomic_DNA"/>
</dbReference>
<dbReference type="AlphaFoldDB" id="A0A2Z7BDE9"/>
<evidence type="ECO:0000256" key="1">
    <source>
        <dbReference type="SAM" id="MobiDB-lite"/>
    </source>
</evidence>
<evidence type="ECO:0000313" key="3">
    <source>
        <dbReference type="Proteomes" id="UP000250235"/>
    </source>
</evidence>
<reference evidence="2 3" key="1">
    <citation type="journal article" date="2015" name="Proc. Natl. Acad. Sci. U.S.A.">
        <title>The resurrection genome of Boea hygrometrica: A blueprint for survival of dehydration.</title>
        <authorList>
            <person name="Xiao L."/>
            <person name="Yang G."/>
            <person name="Zhang L."/>
            <person name="Yang X."/>
            <person name="Zhao S."/>
            <person name="Ji Z."/>
            <person name="Zhou Q."/>
            <person name="Hu M."/>
            <person name="Wang Y."/>
            <person name="Chen M."/>
            <person name="Xu Y."/>
            <person name="Jin H."/>
            <person name="Xiao X."/>
            <person name="Hu G."/>
            <person name="Bao F."/>
            <person name="Hu Y."/>
            <person name="Wan P."/>
            <person name="Li L."/>
            <person name="Deng X."/>
            <person name="Kuang T."/>
            <person name="Xiang C."/>
            <person name="Zhu J.K."/>
            <person name="Oliver M.J."/>
            <person name="He Y."/>
        </authorList>
    </citation>
    <scope>NUCLEOTIDE SEQUENCE [LARGE SCALE GENOMIC DNA]</scope>
    <source>
        <strain evidence="3">cv. XS01</strain>
    </source>
</reference>
<dbReference type="Proteomes" id="UP000250235">
    <property type="component" value="Unassembled WGS sequence"/>
</dbReference>
<protein>
    <submittedName>
        <fullName evidence="2">Uncharacterized protein</fullName>
    </submittedName>
</protein>
<name>A0A2Z7BDE9_9LAMI</name>